<evidence type="ECO:0000313" key="2">
    <source>
        <dbReference type="Proteomes" id="UP000027442"/>
    </source>
</evidence>
<dbReference type="Proteomes" id="UP000027442">
    <property type="component" value="Unassembled WGS sequence"/>
</dbReference>
<keyword evidence="2" id="KW-1185">Reference proteome</keyword>
<evidence type="ECO:0000313" key="1">
    <source>
        <dbReference type="EMBL" id="KDR52717.1"/>
    </source>
</evidence>
<sequence length="40" mass="4544">MLKDKLQTFPLLFCCAAPTFNTTPYKLTNRKGPTPTALWD</sequence>
<dbReference type="HOGENOM" id="CLU_3314990_0_0_10"/>
<reference evidence="1 2" key="1">
    <citation type="submission" date="2013-08" db="EMBL/GenBank/DDBJ databases">
        <authorList>
            <person name="Weinstock G."/>
            <person name="Sodergren E."/>
            <person name="Wylie T."/>
            <person name="Fulton L."/>
            <person name="Fulton R."/>
            <person name="Fronick C."/>
            <person name="O'Laughlin M."/>
            <person name="Godfrey J."/>
            <person name="Miner T."/>
            <person name="Herter B."/>
            <person name="Appelbaum E."/>
            <person name="Cordes M."/>
            <person name="Lek S."/>
            <person name="Wollam A."/>
            <person name="Pepin K.H."/>
            <person name="Palsikar V.B."/>
            <person name="Mitreva M."/>
            <person name="Wilson R.K."/>
        </authorList>
    </citation>
    <scope>NUCLEOTIDE SEQUENCE [LARGE SCALE GENOMIC DNA]</scope>
    <source>
        <strain evidence="1 2">ATCC 15930</strain>
    </source>
</reference>
<name>A0A069QJ89_HOYLO</name>
<accession>A0A069QJ89</accession>
<dbReference type="AlphaFoldDB" id="A0A069QJ89"/>
<gene>
    <name evidence="1" type="ORF">HMPREF1991_01184</name>
</gene>
<dbReference type="PATRIC" id="fig|1122985.7.peg.1227"/>
<proteinExistence type="predicted"/>
<dbReference type="EMBL" id="JNGW01000046">
    <property type="protein sequence ID" value="KDR52717.1"/>
    <property type="molecule type" value="Genomic_DNA"/>
</dbReference>
<comment type="caution">
    <text evidence="1">The sequence shown here is derived from an EMBL/GenBank/DDBJ whole genome shotgun (WGS) entry which is preliminary data.</text>
</comment>
<protein>
    <submittedName>
        <fullName evidence="1">Uncharacterized protein</fullName>
    </submittedName>
</protein>
<organism evidence="1 2">
    <name type="scientific">Hoylesella loescheii DSM 19665 = JCM 12249 = ATCC 15930</name>
    <dbReference type="NCBI Taxonomy" id="1122985"/>
    <lineage>
        <taxon>Bacteria</taxon>
        <taxon>Pseudomonadati</taxon>
        <taxon>Bacteroidota</taxon>
        <taxon>Bacteroidia</taxon>
        <taxon>Bacteroidales</taxon>
        <taxon>Prevotellaceae</taxon>
        <taxon>Hoylesella</taxon>
    </lineage>
</organism>